<evidence type="ECO:0000256" key="8">
    <source>
        <dbReference type="SAM" id="MobiDB-lite"/>
    </source>
</evidence>
<feature type="transmembrane region" description="Helical" evidence="9">
    <location>
        <begin position="242"/>
        <end position="266"/>
    </location>
</feature>
<feature type="transmembrane region" description="Helical" evidence="9">
    <location>
        <begin position="467"/>
        <end position="489"/>
    </location>
</feature>
<feature type="transmembrane region" description="Helical" evidence="9">
    <location>
        <begin position="372"/>
        <end position="394"/>
    </location>
</feature>
<sequence>MPQPTVLELSSRTSPAGSRLVASRPAPVPPPGPRRPGWAVAAVRPVAALVVVGVGVLLLPETLPGEAKAALFAFALAIVLWSMTGLPAAWVSLLAVLVLVALGGAEQDALFDSLASDVVWLMVGAFVLGGAITSSGLAGRLTGLVARRARTVGGVLWSVTVLLLPLSLLIPSTSGRAAVMLPVYRSLSRAAGDRAVSRALALLVPTVILVTTVSTLVGAGSHLIANDLLEEFSGERISFAEWALYGIPFGLAAALVSCFAVSRMFLGPETRALPLTVPTGPRATYSRPERRTVAVTLAMVGLWVSESVHGIEVATVAVAGAVALTAPGIGVLSWKAGVKAVEWNLVVFVGAALVLGEALIDSGAAEWIVQRLFAVSGIAQAGSELFVLVVLTVLTLTSHVYMTSHAARAAALVPALLYLGASLGLDPVAMVFIGTVGMDYCLTFPVSSKALLLYAELDGDTFEPPDLLRLSSVLLLAHVALVVVFYLGYWRLVGLAL</sequence>
<dbReference type="PANTHER" id="PTHR10283:SF82">
    <property type="entry name" value="SOLUTE CARRIER FAMILY 13 MEMBER 2"/>
    <property type="match status" value="1"/>
</dbReference>
<protein>
    <recommendedName>
        <fullName evidence="3">Sodium-dependent dicarboxylate transporter SdcS</fullName>
    </recommendedName>
    <alternativeName>
        <fullName evidence="7">Na(+)/dicarboxylate symporter</fullName>
    </alternativeName>
</protein>
<evidence type="ECO:0000256" key="2">
    <source>
        <dbReference type="ARBA" id="ARBA00006772"/>
    </source>
</evidence>
<comment type="caution">
    <text evidence="10">The sequence shown here is derived from an EMBL/GenBank/DDBJ whole genome shotgun (WGS) entry which is preliminary data.</text>
</comment>
<evidence type="ECO:0000256" key="7">
    <source>
        <dbReference type="ARBA" id="ARBA00031174"/>
    </source>
</evidence>
<dbReference type="Proteomes" id="UP001560045">
    <property type="component" value="Unassembled WGS sequence"/>
</dbReference>
<dbReference type="RefSeq" id="WP_369204920.1">
    <property type="nucleotide sequence ID" value="NZ_JBFNXQ010000017.1"/>
</dbReference>
<dbReference type="EMBL" id="JBFNXQ010000017">
    <property type="protein sequence ID" value="MEX5718256.1"/>
    <property type="molecule type" value="Genomic_DNA"/>
</dbReference>
<organism evidence="10 11">
    <name type="scientific">Geodermatophilus maliterrae</name>
    <dbReference type="NCBI Taxonomy" id="3162531"/>
    <lineage>
        <taxon>Bacteria</taxon>
        <taxon>Bacillati</taxon>
        <taxon>Actinomycetota</taxon>
        <taxon>Actinomycetes</taxon>
        <taxon>Geodermatophilales</taxon>
        <taxon>Geodermatophilaceae</taxon>
        <taxon>Geodermatophilus</taxon>
    </lineage>
</organism>
<evidence type="ECO:0000256" key="4">
    <source>
        <dbReference type="ARBA" id="ARBA00022692"/>
    </source>
</evidence>
<accession>A0ABV3XCG7</accession>
<feature type="transmembrane region" description="Helical" evidence="9">
    <location>
        <begin position="38"/>
        <end position="59"/>
    </location>
</feature>
<keyword evidence="11" id="KW-1185">Reference proteome</keyword>
<keyword evidence="6 9" id="KW-0472">Membrane</keyword>
<comment type="similarity">
    <text evidence="2">Belongs to the SLC13A/DASS transporter (TC 2.A.47) family. NADC subfamily.</text>
</comment>
<feature type="transmembrane region" description="Helical" evidence="9">
    <location>
        <begin position="313"/>
        <end position="334"/>
    </location>
</feature>
<feature type="transmembrane region" description="Helical" evidence="9">
    <location>
        <begin position="151"/>
        <end position="170"/>
    </location>
</feature>
<dbReference type="InterPro" id="IPR001898">
    <property type="entry name" value="SLC13A/DASS"/>
</dbReference>
<feature type="region of interest" description="Disordered" evidence="8">
    <location>
        <begin position="1"/>
        <end position="31"/>
    </location>
</feature>
<keyword evidence="4 9" id="KW-0812">Transmembrane</keyword>
<evidence type="ECO:0000256" key="9">
    <source>
        <dbReference type="SAM" id="Phobius"/>
    </source>
</evidence>
<feature type="transmembrane region" description="Helical" evidence="9">
    <location>
        <begin position="71"/>
        <end position="98"/>
    </location>
</feature>
<evidence type="ECO:0000256" key="3">
    <source>
        <dbReference type="ARBA" id="ARBA00020150"/>
    </source>
</evidence>
<comment type="subcellular location">
    <subcellularLocation>
        <location evidence="1">Membrane</location>
        <topology evidence="1">Multi-pass membrane protein</topology>
    </subcellularLocation>
</comment>
<dbReference type="Pfam" id="PF00939">
    <property type="entry name" value="Na_sulph_symp"/>
    <property type="match status" value="1"/>
</dbReference>
<name>A0ABV3XCG7_9ACTN</name>
<feature type="transmembrane region" description="Helical" evidence="9">
    <location>
        <begin position="199"/>
        <end position="221"/>
    </location>
</feature>
<feature type="transmembrane region" description="Helical" evidence="9">
    <location>
        <begin position="341"/>
        <end position="360"/>
    </location>
</feature>
<reference evidence="10 11" key="1">
    <citation type="submission" date="2024-06" db="EMBL/GenBank/DDBJ databases">
        <title>Draft genome sequence of Geodermatophilus badlandi, a novel member of the Geodermatophilaceae isolated from badland sedimentary rocks in the Red desert, Wyoming, USA.</title>
        <authorList>
            <person name="Ben Tekaya S."/>
            <person name="Nouioui I."/>
            <person name="Flores G.M."/>
            <person name="Shaal M.N."/>
            <person name="Bredoire F."/>
            <person name="Basile F."/>
            <person name="Van Diepen L."/>
            <person name="Ward N.L."/>
        </authorList>
    </citation>
    <scope>NUCLEOTIDE SEQUENCE [LARGE SCALE GENOMIC DNA]</scope>
    <source>
        <strain evidence="10 11">WL48A</strain>
    </source>
</reference>
<gene>
    <name evidence="10" type="ORF">ABQ292_07715</name>
</gene>
<evidence type="ECO:0000256" key="6">
    <source>
        <dbReference type="ARBA" id="ARBA00023136"/>
    </source>
</evidence>
<proteinExistence type="inferred from homology"/>
<feature type="transmembrane region" description="Helical" evidence="9">
    <location>
        <begin position="118"/>
        <end position="139"/>
    </location>
</feature>
<keyword evidence="5 9" id="KW-1133">Transmembrane helix</keyword>
<evidence type="ECO:0000313" key="10">
    <source>
        <dbReference type="EMBL" id="MEX5718256.1"/>
    </source>
</evidence>
<evidence type="ECO:0000256" key="5">
    <source>
        <dbReference type="ARBA" id="ARBA00022989"/>
    </source>
</evidence>
<evidence type="ECO:0000256" key="1">
    <source>
        <dbReference type="ARBA" id="ARBA00004141"/>
    </source>
</evidence>
<dbReference type="PANTHER" id="PTHR10283">
    <property type="entry name" value="SOLUTE CARRIER FAMILY 13 MEMBER"/>
    <property type="match status" value="1"/>
</dbReference>
<evidence type="ECO:0000313" key="11">
    <source>
        <dbReference type="Proteomes" id="UP001560045"/>
    </source>
</evidence>